<feature type="disulfide bond" description="Redox-active" evidence="9">
    <location>
        <begin position="70"/>
        <end position="75"/>
    </location>
</feature>
<dbReference type="GO" id="GO:0003955">
    <property type="term" value="F:NAD(P)H dehydrogenase (quinone) activity"/>
    <property type="evidence" value="ECO:0007669"/>
    <property type="project" value="TreeGrafter"/>
</dbReference>
<evidence type="ECO:0000256" key="8">
    <source>
        <dbReference type="PIRSR" id="PIRSR000350-3"/>
    </source>
</evidence>
<dbReference type="InterPro" id="IPR036188">
    <property type="entry name" value="FAD/NAD-bd_sf"/>
</dbReference>
<sequence length="504" mass="54773">MPVSLLPSDAHDQRLLSNVHPPQWDPPRPAERYHLVVLGGGTAGLVTAAGAAGLGAKVALIERELLGGDCLNVGCVPSKALLSAARAAATIRRGAEFGIPVPNGIEVCFAEVMHRLRRLRADLAPHDSAERFRKLGVDVFFGEARFLDRESVLVGDTRLRFRKAVIATGARAAHPDLPGLREAGFFTNESVFALTELPARWAVIGGGPIGCELSQALARLGAAVTMLEQSPRLLAREEPPAADCVRQALERDGVTIWHQARLLRVETNGAAKRLHVVRDGRECSLEVDALLVAAGRVPNVEGLNLEAAGVDYDVEHGVRVNDRLQTSNRHIFAAGDVCSPHKFTHAADFQARIVIQNALFHGRANARRLLIPRCTYTSPEVAQVGLTQAEAAERRVPVDVYRLDLADIDRAVLAGDSQGFVQVLTRRNSDRIVGATLVAEHAGEMLGELTLAMRSGIGLKALGATIHPYPTVAEAIRKLGDQYQRRRLTPWVRSLLGWWFAWTR</sequence>
<dbReference type="FunFam" id="3.30.390.30:FF:000001">
    <property type="entry name" value="Dihydrolipoyl dehydrogenase"/>
    <property type="match status" value="1"/>
</dbReference>
<comment type="cofactor">
    <cofactor evidence="8">
        <name>FAD</name>
        <dbReference type="ChEBI" id="CHEBI:57692"/>
    </cofactor>
    <text evidence="8">Binds 1 FAD per subunit.</text>
</comment>
<dbReference type="Gene3D" id="3.50.50.60">
    <property type="entry name" value="FAD/NAD(P)-binding domain"/>
    <property type="match status" value="2"/>
</dbReference>
<evidence type="ECO:0000256" key="4">
    <source>
        <dbReference type="ARBA" id="ARBA00022857"/>
    </source>
</evidence>
<accession>A0A7C4QIE5</accession>
<evidence type="ECO:0000256" key="7">
    <source>
        <dbReference type="ARBA" id="ARBA00023284"/>
    </source>
</evidence>
<dbReference type="NCBIfam" id="NF004991">
    <property type="entry name" value="PRK06370.1-3"/>
    <property type="match status" value="1"/>
</dbReference>
<keyword evidence="8" id="KW-0520">NAD</keyword>
<organism evidence="13">
    <name type="scientific">Schlesneria paludicola</name>
    <dbReference type="NCBI Taxonomy" id="360056"/>
    <lineage>
        <taxon>Bacteria</taxon>
        <taxon>Pseudomonadati</taxon>
        <taxon>Planctomycetota</taxon>
        <taxon>Planctomycetia</taxon>
        <taxon>Planctomycetales</taxon>
        <taxon>Planctomycetaceae</taxon>
        <taxon>Schlesneria</taxon>
    </lineage>
</organism>
<dbReference type="SUPFAM" id="SSF55424">
    <property type="entry name" value="FAD/NAD-linked reductases, dimerisation (C-terminal) domain"/>
    <property type="match status" value="1"/>
</dbReference>
<dbReference type="AlphaFoldDB" id="A0A7C4QIE5"/>
<evidence type="ECO:0000256" key="5">
    <source>
        <dbReference type="ARBA" id="ARBA00023002"/>
    </source>
</evidence>
<evidence type="ECO:0000256" key="1">
    <source>
        <dbReference type="ARBA" id="ARBA00007532"/>
    </source>
</evidence>
<dbReference type="InterPro" id="IPR023753">
    <property type="entry name" value="FAD/NAD-binding_dom"/>
</dbReference>
<dbReference type="GO" id="GO:0050660">
    <property type="term" value="F:flavin adenine dinucleotide binding"/>
    <property type="evidence" value="ECO:0007669"/>
    <property type="project" value="TreeGrafter"/>
</dbReference>
<dbReference type="InterPro" id="IPR001100">
    <property type="entry name" value="Pyr_nuc-diS_OxRdtase"/>
</dbReference>
<dbReference type="Pfam" id="PF07992">
    <property type="entry name" value="Pyr_redox_2"/>
    <property type="match status" value="1"/>
</dbReference>
<keyword evidence="5 10" id="KW-0560">Oxidoreductase</keyword>
<evidence type="ECO:0000259" key="12">
    <source>
        <dbReference type="Pfam" id="PF07992"/>
    </source>
</evidence>
<name>A0A7C4QIE5_9PLAN</name>
<feature type="domain" description="Pyridine nucleotide-disulphide oxidoreductase dimerisation" evidence="11">
    <location>
        <begin position="371"/>
        <end position="478"/>
    </location>
</feature>
<dbReference type="InterPro" id="IPR012999">
    <property type="entry name" value="Pyr_OxRdtase_I_AS"/>
</dbReference>
<dbReference type="PRINTS" id="PR00411">
    <property type="entry name" value="PNDRDTASEI"/>
</dbReference>
<evidence type="ECO:0000256" key="2">
    <source>
        <dbReference type="ARBA" id="ARBA00022630"/>
    </source>
</evidence>
<feature type="binding site" evidence="8">
    <location>
        <position position="228"/>
    </location>
    <ligand>
        <name>NAD(+)</name>
        <dbReference type="ChEBI" id="CHEBI:57540"/>
    </ligand>
</feature>
<feature type="binding site" evidence="8">
    <location>
        <begin position="205"/>
        <end position="212"/>
    </location>
    <ligand>
        <name>NAD(+)</name>
        <dbReference type="ChEBI" id="CHEBI:57540"/>
    </ligand>
</feature>
<dbReference type="PRINTS" id="PR00368">
    <property type="entry name" value="FADPNR"/>
</dbReference>
<keyword evidence="2 10" id="KW-0285">Flavoprotein</keyword>
<feature type="binding site" evidence="8">
    <location>
        <position position="336"/>
    </location>
    <ligand>
        <name>FAD</name>
        <dbReference type="ChEBI" id="CHEBI:57692"/>
    </ligand>
</feature>
<feature type="binding site" evidence="8">
    <location>
        <position position="79"/>
    </location>
    <ligand>
        <name>FAD</name>
        <dbReference type="ChEBI" id="CHEBI:57692"/>
    </ligand>
</feature>
<keyword evidence="4" id="KW-0521">NADP</keyword>
<dbReference type="InterPro" id="IPR016156">
    <property type="entry name" value="FAD/NAD-linked_Rdtase_dimer_sf"/>
</dbReference>
<dbReference type="Gene3D" id="3.30.390.30">
    <property type="match status" value="1"/>
</dbReference>
<dbReference type="GO" id="GO:0016668">
    <property type="term" value="F:oxidoreductase activity, acting on a sulfur group of donors, NAD(P) as acceptor"/>
    <property type="evidence" value="ECO:0007669"/>
    <property type="project" value="InterPro"/>
</dbReference>
<reference evidence="13" key="1">
    <citation type="journal article" date="2020" name="mSystems">
        <title>Genome- and Community-Level Interaction Insights into Carbon Utilization and Element Cycling Functions of Hydrothermarchaeota in Hydrothermal Sediment.</title>
        <authorList>
            <person name="Zhou Z."/>
            <person name="Liu Y."/>
            <person name="Xu W."/>
            <person name="Pan J."/>
            <person name="Luo Z.H."/>
            <person name="Li M."/>
        </authorList>
    </citation>
    <scope>NUCLEOTIDE SEQUENCE [LARGE SCALE GENOMIC DNA]</scope>
    <source>
        <strain evidence="13">SpSt-508</strain>
    </source>
</reference>
<keyword evidence="7 10" id="KW-0676">Redox-active center</keyword>
<feature type="domain" description="FAD/NAD(P)-binding" evidence="12">
    <location>
        <begin position="33"/>
        <end position="347"/>
    </location>
</feature>
<evidence type="ECO:0000256" key="3">
    <source>
        <dbReference type="ARBA" id="ARBA00022827"/>
    </source>
</evidence>
<evidence type="ECO:0000313" key="13">
    <source>
        <dbReference type="EMBL" id="HGT39601.1"/>
    </source>
</evidence>
<evidence type="ECO:0000256" key="10">
    <source>
        <dbReference type="RuleBase" id="RU003691"/>
    </source>
</evidence>
<proteinExistence type="inferred from homology"/>
<gene>
    <name evidence="13" type="ORF">ENS64_10115</name>
</gene>
<dbReference type="PANTHER" id="PTHR43014">
    <property type="entry name" value="MERCURIC REDUCTASE"/>
    <property type="match status" value="1"/>
</dbReference>
<feature type="binding site" evidence="8">
    <location>
        <position position="295"/>
    </location>
    <ligand>
        <name>NAD(+)</name>
        <dbReference type="ChEBI" id="CHEBI:57540"/>
    </ligand>
</feature>
<dbReference type="SUPFAM" id="SSF51905">
    <property type="entry name" value="FAD/NAD(P)-binding domain"/>
    <property type="match status" value="1"/>
</dbReference>
<keyword evidence="6" id="KW-1015">Disulfide bond</keyword>
<evidence type="ECO:0000259" key="11">
    <source>
        <dbReference type="Pfam" id="PF02852"/>
    </source>
</evidence>
<protein>
    <submittedName>
        <fullName evidence="13">Mercuric reductase</fullName>
    </submittedName>
</protein>
<evidence type="ECO:0000256" key="9">
    <source>
        <dbReference type="PIRSR" id="PIRSR000350-4"/>
    </source>
</evidence>
<dbReference type="InterPro" id="IPR004099">
    <property type="entry name" value="Pyr_nucl-diS_OxRdtase_dimer"/>
</dbReference>
<dbReference type="PROSITE" id="PS00076">
    <property type="entry name" value="PYRIDINE_REDOX_1"/>
    <property type="match status" value="1"/>
</dbReference>
<keyword evidence="3 8" id="KW-0274">FAD</keyword>
<evidence type="ECO:0000256" key="6">
    <source>
        <dbReference type="ARBA" id="ARBA00023157"/>
    </source>
</evidence>
<comment type="caution">
    <text evidence="13">The sequence shown here is derived from an EMBL/GenBank/DDBJ whole genome shotgun (WGS) entry which is preliminary data.</text>
</comment>
<dbReference type="Pfam" id="PF02852">
    <property type="entry name" value="Pyr_redox_dim"/>
    <property type="match status" value="1"/>
</dbReference>
<dbReference type="PIRSF" id="PIRSF000350">
    <property type="entry name" value="Mercury_reductase_MerA"/>
    <property type="match status" value="1"/>
</dbReference>
<dbReference type="EMBL" id="DSVQ01000012">
    <property type="protein sequence ID" value="HGT39601.1"/>
    <property type="molecule type" value="Genomic_DNA"/>
</dbReference>
<keyword evidence="8" id="KW-0547">Nucleotide-binding</keyword>
<comment type="similarity">
    <text evidence="1 10">Belongs to the class-I pyridine nucleotide-disulfide oxidoreductase family.</text>
</comment>
<dbReference type="PANTHER" id="PTHR43014:SF2">
    <property type="entry name" value="MERCURIC REDUCTASE"/>
    <property type="match status" value="1"/>
</dbReference>